<dbReference type="AlphaFoldDB" id="A0A5B8R4U1"/>
<evidence type="ECO:0000259" key="1">
    <source>
        <dbReference type="Pfam" id="PF25165"/>
    </source>
</evidence>
<sequence>MTQGVPFGLRNDGVYIDADDATRGKSCDCTCPSCGIALIARQGDVNASHFAHDSKGASKEEIEACKYSFYVSVRYMLKQLLQGTGLLMLPPLEIDHHGQKHVITKSFLITVEPKNITLDIYEQDIMFDLIFTVSGRKLCLYISHPGRPAPIYNNLSRDQHTAVLGLDLIPFSKIFNEFYKLKSAQTLLREWLETSIKGKHWIYNPRRNAWFEHQQAKAPAVQEQQQQQVLVQTKTTRDRIKEQIAKMDRLNVVAIYRCVFCQLDFEGSALLNYCPKCNDHLSVKRKSEIAAQTPPKGKYRYR</sequence>
<dbReference type="Pfam" id="PF25165">
    <property type="entry name" value="DUF7828"/>
    <property type="match status" value="1"/>
</dbReference>
<feature type="domain" description="DUF7828" evidence="1">
    <location>
        <begin position="11"/>
        <end position="67"/>
    </location>
</feature>
<name>A0A5B8R4U1_9GAMM</name>
<dbReference type="InterPro" id="IPR057150">
    <property type="entry name" value="DUF7828"/>
</dbReference>
<proteinExistence type="predicted"/>
<reference evidence="2" key="1">
    <citation type="journal article" date="2019" name="Ecotoxicol. Environ. Saf.">
        <title>Microbial characterization of heavy metal resistant bacterial strains isolated from an electroplating wastewater treatment plant.</title>
        <authorList>
            <person name="Cai X."/>
            <person name="Zheng X."/>
            <person name="Zhang D."/>
            <person name="Iqbal W."/>
            <person name="Liu C."/>
            <person name="Yang B."/>
            <person name="Zhao X."/>
            <person name="Lu X."/>
            <person name="Mao Y."/>
        </authorList>
    </citation>
    <scope>NUCLEOTIDE SEQUENCE [LARGE SCALE GENOMIC DNA]</scope>
    <source>
        <strain evidence="2">Ni1-3</strain>
    </source>
</reference>
<evidence type="ECO:0000313" key="2">
    <source>
        <dbReference type="EMBL" id="QDZ93347.1"/>
    </source>
</evidence>
<gene>
    <name evidence="2" type="ORF">D0436_21750</name>
</gene>
<accession>A0A5B8R4U1</accession>
<dbReference type="EMBL" id="CP031775">
    <property type="protein sequence ID" value="QDZ93347.1"/>
    <property type="molecule type" value="Genomic_DNA"/>
</dbReference>
<protein>
    <recommendedName>
        <fullName evidence="1">DUF7828 domain-containing protein</fullName>
    </recommendedName>
</protein>
<organism evidence="2">
    <name type="scientific">Shewanella decolorationis</name>
    <dbReference type="NCBI Taxonomy" id="256839"/>
    <lineage>
        <taxon>Bacteria</taxon>
        <taxon>Pseudomonadati</taxon>
        <taxon>Pseudomonadota</taxon>
        <taxon>Gammaproteobacteria</taxon>
        <taxon>Alteromonadales</taxon>
        <taxon>Shewanellaceae</taxon>
        <taxon>Shewanella</taxon>
    </lineage>
</organism>